<dbReference type="FunFam" id="3.40.50.1820:FF:000191">
    <property type="entry name" value="LIPaSe related"/>
    <property type="match status" value="1"/>
</dbReference>
<dbReference type="EnsemblMetazoa" id="CJA01947.1">
    <property type="protein sequence ID" value="CJA01947.1"/>
    <property type="gene ID" value="WBGene00121151"/>
</dbReference>
<feature type="signal peptide" evidence="1">
    <location>
        <begin position="1"/>
        <end position="15"/>
    </location>
</feature>
<keyword evidence="3" id="KW-1185">Reference proteome</keyword>
<organism evidence="2 3">
    <name type="scientific">Caenorhabditis japonica</name>
    <dbReference type="NCBI Taxonomy" id="281687"/>
    <lineage>
        <taxon>Eukaryota</taxon>
        <taxon>Metazoa</taxon>
        <taxon>Ecdysozoa</taxon>
        <taxon>Nematoda</taxon>
        <taxon>Chromadorea</taxon>
        <taxon>Rhabditida</taxon>
        <taxon>Rhabditina</taxon>
        <taxon>Rhabditomorpha</taxon>
        <taxon>Rhabditoidea</taxon>
        <taxon>Rhabditidae</taxon>
        <taxon>Peloderinae</taxon>
        <taxon>Caenorhabditis</taxon>
    </lineage>
</organism>
<sequence>MLFLIALLIATTSSATVRGPLTLDFQNWLDRNGYTSFDFVRKDYGTQGSYGGFTSNNSNATKTPVIFVHGNSDSALKTTLFATGWDNSIAYFEKQGYTSSELYVTSWQDNNAAKAATRTHNCKDLTRLRKFFEAVLAYTGAVKVSVVSHSMGVTLARKLIQGGGVKATDGNCDLGASISDKIDVLVAISGANYGLCNCGGTLGWFSATCNKNNGFWPGDFCGAYSSAFCGLSTVRCNEPSTYSHLLSEMNNSKLKEASKVFSLWSKADDLIGNGDLVWGRPTSLVPLSDGTIIYKSFTHMQSKEKTAEDQYRLVVMGKI</sequence>
<dbReference type="Proteomes" id="UP000005237">
    <property type="component" value="Unassembled WGS sequence"/>
</dbReference>
<protein>
    <recommendedName>
        <fullName evidence="4">GPI inositol-deacylase</fullName>
    </recommendedName>
</protein>
<accession>A0A8R1HKL7</accession>
<evidence type="ECO:0000256" key="1">
    <source>
        <dbReference type="SAM" id="SignalP"/>
    </source>
</evidence>
<keyword evidence="1" id="KW-0732">Signal</keyword>
<dbReference type="Gene3D" id="3.40.50.1820">
    <property type="entry name" value="alpha/beta hydrolase"/>
    <property type="match status" value="1"/>
</dbReference>
<dbReference type="PANTHER" id="PTHR32015">
    <property type="entry name" value="FASTING INDUCED LIPASE"/>
    <property type="match status" value="1"/>
</dbReference>
<evidence type="ECO:0000313" key="3">
    <source>
        <dbReference type="Proteomes" id="UP000005237"/>
    </source>
</evidence>
<dbReference type="AlphaFoldDB" id="A0A8R1HKL7"/>
<dbReference type="GO" id="GO:0016042">
    <property type="term" value="P:lipid catabolic process"/>
    <property type="evidence" value="ECO:0007669"/>
    <property type="project" value="InterPro"/>
</dbReference>
<proteinExistence type="predicted"/>
<dbReference type="PANTHER" id="PTHR32015:SF1">
    <property type="entry name" value="LIPASE"/>
    <property type="match status" value="1"/>
</dbReference>
<dbReference type="InterPro" id="IPR029058">
    <property type="entry name" value="AB_hydrolase_fold"/>
</dbReference>
<dbReference type="InterPro" id="IPR002918">
    <property type="entry name" value="Lipase_EstA/Esterase_EstB"/>
</dbReference>
<reference evidence="2" key="2">
    <citation type="submission" date="2022-06" db="UniProtKB">
        <authorList>
            <consortium name="EnsemblMetazoa"/>
        </authorList>
    </citation>
    <scope>IDENTIFICATION</scope>
    <source>
        <strain evidence="2">DF5081</strain>
    </source>
</reference>
<feature type="chain" id="PRO_5035945464" description="GPI inositol-deacylase" evidence="1">
    <location>
        <begin position="16"/>
        <end position="319"/>
    </location>
</feature>
<dbReference type="Pfam" id="PF01674">
    <property type="entry name" value="Lipase_2"/>
    <property type="match status" value="1"/>
</dbReference>
<name>A0A8R1HKL7_CAEJA</name>
<dbReference type="SUPFAM" id="SSF53474">
    <property type="entry name" value="alpha/beta-Hydrolases"/>
    <property type="match status" value="1"/>
</dbReference>
<dbReference type="GO" id="GO:0016298">
    <property type="term" value="F:lipase activity"/>
    <property type="evidence" value="ECO:0007669"/>
    <property type="project" value="TreeGrafter"/>
</dbReference>
<reference evidence="3" key="1">
    <citation type="submission" date="2010-08" db="EMBL/GenBank/DDBJ databases">
        <authorList>
            <consortium name="Caenorhabditis japonica Sequencing Consortium"/>
            <person name="Wilson R.K."/>
        </authorList>
    </citation>
    <scope>NUCLEOTIDE SEQUENCE [LARGE SCALE GENOMIC DNA]</scope>
    <source>
        <strain evidence="3">DF5081</strain>
    </source>
</reference>
<evidence type="ECO:0008006" key="4">
    <source>
        <dbReference type="Google" id="ProtNLM"/>
    </source>
</evidence>
<evidence type="ECO:0000313" key="2">
    <source>
        <dbReference type="EnsemblMetazoa" id="CJA01947.1"/>
    </source>
</evidence>